<dbReference type="RefSeq" id="WP_275276788.1">
    <property type="nucleotide sequence ID" value="NZ_CP119108.1"/>
</dbReference>
<evidence type="ECO:0000313" key="2">
    <source>
        <dbReference type="Proteomes" id="UP001214553"/>
    </source>
</evidence>
<protein>
    <submittedName>
        <fullName evidence="1">Uncharacterized protein</fullName>
    </submittedName>
</protein>
<gene>
    <name evidence="1" type="ORF">PU630_09230</name>
</gene>
<dbReference type="SUPFAM" id="SSF116922">
    <property type="entry name" value="YugE-like"/>
    <property type="match status" value="1"/>
</dbReference>
<organism evidence="1 2">
    <name type="scientific">Microbacterium horticulturae</name>
    <dbReference type="NCBI Taxonomy" id="3028316"/>
    <lineage>
        <taxon>Bacteria</taxon>
        <taxon>Bacillati</taxon>
        <taxon>Actinomycetota</taxon>
        <taxon>Actinomycetes</taxon>
        <taxon>Micrococcales</taxon>
        <taxon>Microbacteriaceae</taxon>
        <taxon>Microbacterium</taxon>
    </lineage>
</organism>
<name>A0ABY8BTF6_9MICO</name>
<evidence type="ECO:0000313" key="1">
    <source>
        <dbReference type="EMBL" id="WEG07449.1"/>
    </source>
</evidence>
<sequence>MDSDLVSDVTALLYRLDPLELAPVGVPADEYRLEAETITQRVGEAQTVEELERIMHEEFVAWFSPELAGPPERYAALARETWTLI</sequence>
<dbReference type="EMBL" id="CP119108">
    <property type="protein sequence ID" value="WEG07449.1"/>
    <property type="molecule type" value="Genomic_DNA"/>
</dbReference>
<reference evidence="1 2" key="1">
    <citation type="submission" date="2023-03" db="EMBL/GenBank/DDBJ databases">
        <title>Genome sequence of Microbacterium sp. KACC 23027.</title>
        <authorList>
            <person name="Kim S."/>
            <person name="Heo J."/>
            <person name="Kwon S.-W."/>
        </authorList>
    </citation>
    <scope>NUCLEOTIDE SEQUENCE [LARGE SCALE GENOMIC DNA]</scope>
    <source>
        <strain evidence="1 2">KACC 23027</strain>
    </source>
</reference>
<dbReference type="InterPro" id="IPR023162">
    <property type="entry name" value="Apc36109-like_dom_sf"/>
</dbReference>
<keyword evidence="2" id="KW-1185">Reference proteome</keyword>
<proteinExistence type="predicted"/>
<dbReference type="Proteomes" id="UP001214553">
    <property type="component" value="Chromosome"/>
</dbReference>
<accession>A0ABY8BTF6</accession>
<dbReference type="Gene3D" id="1.10.340.20">
    <property type="entry name" value="Apc36109-like domain"/>
    <property type="match status" value="1"/>
</dbReference>